<evidence type="ECO:0000313" key="1">
    <source>
        <dbReference type="EMBL" id="JAH45885.1"/>
    </source>
</evidence>
<proteinExistence type="predicted"/>
<reference evidence="1" key="1">
    <citation type="submission" date="2014-11" db="EMBL/GenBank/DDBJ databases">
        <authorList>
            <person name="Amaro Gonzalez C."/>
        </authorList>
    </citation>
    <scope>NUCLEOTIDE SEQUENCE</scope>
</reference>
<protein>
    <submittedName>
        <fullName evidence="1">Uncharacterized protein</fullName>
    </submittedName>
</protein>
<sequence>MISMYSSSPWTSMIVCQALSYHTARRLLYPAPKQGLAFLFSLFVFF</sequence>
<dbReference type="AlphaFoldDB" id="A0A0E9SZ05"/>
<accession>A0A0E9SZ05</accession>
<organism evidence="1">
    <name type="scientific">Anguilla anguilla</name>
    <name type="common">European freshwater eel</name>
    <name type="synonym">Muraena anguilla</name>
    <dbReference type="NCBI Taxonomy" id="7936"/>
    <lineage>
        <taxon>Eukaryota</taxon>
        <taxon>Metazoa</taxon>
        <taxon>Chordata</taxon>
        <taxon>Craniata</taxon>
        <taxon>Vertebrata</taxon>
        <taxon>Euteleostomi</taxon>
        <taxon>Actinopterygii</taxon>
        <taxon>Neopterygii</taxon>
        <taxon>Teleostei</taxon>
        <taxon>Anguilliformes</taxon>
        <taxon>Anguillidae</taxon>
        <taxon>Anguilla</taxon>
    </lineage>
</organism>
<dbReference type="EMBL" id="GBXM01062692">
    <property type="protein sequence ID" value="JAH45885.1"/>
    <property type="molecule type" value="Transcribed_RNA"/>
</dbReference>
<name>A0A0E9SZ05_ANGAN</name>
<reference evidence="1" key="2">
    <citation type="journal article" date="2015" name="Fish Shellfish Immunol.">
        <title>Early steps in the European eel (Anguilla anguilla)-Vibrio vulnificus interaction in the gills: Role of the RtxA13 toxin.</title>
        <authorList>
            <person name="Callol A."/>
            <person name="Pajuelo D."/>
            <person name="Ebbesson L."/>
            <person name="Teles M."/>
            <person name="MacKenzie S."/>
            <person name="Amaro C."/>
        </authorList>
    </citation>
    <scope>NUCLEOTIDE SEQUENCE</scope>
</reference>